<evidence type="ECO:0000259" key="9">
    <source>
        <dbReference type="Pfam" id="PF25183"/>
    </source>
</evidence>
<dbReference type="KEGG" id="sus:Acid_2177"/>
<dbReference type="AlphaFoldDB" id="Q026A2"/>
<evidence type="ECO:0000256" key="8">
    <source>
        <dbReference type="SAM" id="SignalP"/>
    </source>
</evidence>
<dbReference type="InParanoid" id="Q026A2"/>
<gene>
    <name evidence="10" type="ordered locus">Acid_2177</name>
</gene>
<dbReference type="EMBL" id="CP000473">
    <property type="protein sequence ID" value="ABJ83167.1"/>
    <property type="molecule type" value="Genomic_DNA"/>
</dbReference>
<evidence type="ECO:0000256" key="2">
    <source>
        <dbReference type="ARBA" id="ARBA00022448"/>
    </source>
</evidence>
<dbReference type="SUPFAM" id="SSF56935">
    <property type="entry name" value="Porins"/>
    <property type="match status" value="1"/>
</dbReference>
<dbReference type="eggNOG" id="COG4932">
    <property type="taxonomic scope" value="Bacteria"/>
</dbReference>
<keyword evidence="2" id="KW-0813">Transport</keyword>
<name>Q026A2_SOLUE</name>
<dbReference type="GO" id="GO:0009279">
    <property type="term" value="C:cell outer membrane"/>
    <property type="evidence" value="ECO:0007669"/>
    <property type="project" value="UniProtKB-SubCell"/>
</dbReference>
<protein>
    <submittedName>
        <fullName evidence="10">Cna B domain protein</fullName>
    </submittedName>
</protein>
<keyword evidence="3" id="KW-1134">Transmembrane beta strand</keyword>
<keyword evidence="6" id="KW-0998">Cell outer membrane</keyword>
<proteinExistence type="predicted"/>
<feature type="chain" id="PRO_5004163300" evidence="8">
    <location>
        <begin position="24"/>
        <end position="1083"/>
    </location>
</feature>
<evidence type="ECO:0000256" key="6">
    <source>
        <dbReference type="ARBA" id="ARBA00023237"/>
    </source>
</evidence>
<reference evidence="10" key="1">
    <citation type="submission" date="2006-10" db="EMBL/GenBank/DDBJ databases">
        <title>Complete sequence of Solibacter usitatus Ellin6076.</title>
        <authorList>
            <consortium name="US DOE Joint Genome Institute"/>
            <person name="Copeland A."/>
            <person name="Lucas S."/>
            <person name="Lapidus A."/>
            <person name="Barry K."/>
            <person name="Detter J.C."/>
            <person name="Glavina del Rio T."/>
            <person name="Hammon N."/>
            <person name="Israni S."/>
            <person name="Dalin E."/>
            <person name="Tice H."/>
            <person name="Pitluck S."/>
            <person name="Thompson L.S."/>
            <person name="Brettin T."/>
            <person name="Bruce D."/>
            <person name="Han C."/>
            <person name="Tapia R."/>
            <person name="Gilna P."/>
            <person name="Schmutz J."/>
            <person name="Larimer F."/>
            <person name="Land M."/>
            <person name="Hauser L."/>
            <person name="Kyrpides N."/>
            <person name="Mikhailova N."/>
            <person name="Janssen P.H."/>
            <person name="Kuske C.R."/>
            <person name="Richardson P."/>
        </authorList>
    </citation>
    <scope>NUCLEOTIDE SEQUENCE</scope>
    <source>
        <strain evidence="10">Ellin6076</strain>
    </source>
</reference>
<evidence type="ECO:0000256" key="1">
    <source>
        <dbReference type="ARBA" id="ARBA00004571"/>
    </source>
</evidence>
<dbReference type="Gene3D" id="2.60.40.1120">
    <property type="entry name" value="Carboxypeptidase-like, regulatory domain"/>
    <property type="match status" value="1"/>
</dbReference>
<feature type="signal peptide" evidence="8">
    <location>
        <begin position="1"/>
        <end position="23"/>
    </location>
</feature>
<evidence type="ECO:0000256" key="7">
    <source>
        <dbReference type="SAM" id="MobiDB-lite"/>
    </source>
</evidence>
<keyword evidence="8" id="KW-0732">Signal</keyword>
<accession>Q026A2</accession>
<keyword evidence="4" id="KW-0812">Transmembrane</keyword>
<dbReference type="Gene3D" id="2.40.170.20">
    <property type="entry name" value="TonB-dependent receptor, beta-barrel domain"/>
    <property type="match status" value="1"/>
</dbReference>
<dbReference type="STRING" id="234267.Acid_2177"/>
<sequence length="1083" mass="116763" precursor="true">MCKRLCALLLGAFLAAFSLFGQSGDGTIVGTVLDASGAGVPNATVLLQNMDTGVKTSTKTDAAGSYRFNNILVGRYTATATAAGFTTTSLKDLAVELNKATTANIRVDVGSVSTAIDVMEAATTIDTTTAQVANTFETRMAADIPSSANPNGGVLNLSLLGAGITSAGGFGTGTGPSVGGQRPRNNNFMIDGVDNNRKDVTGPVLAIPNDAVAEFTLLQNQFSAEFGHSSGGQFNTVLRGGTNEIHGLVYDYLQNRNLNAIDQANARQGILTNPRFDQNRLGASIGGPIRKNKLFYYGLYEYNPLGQASVPSGGATYSPTAAGYAALSSMSGLSATNLGILKQYLPAAATQSKTTTVNGVAIPLGILPISAPNFANTYSWLVSIDYNISDKDQLRGRYVDNKISSIDINANLPVFFNPRPTTSHLGSVSEFHNFRPNLTNEIRLAFNRYNDNISVPDFKYPGLDVFPNLQIKDDLNVQIGPNPNGPQATIQTTYQINDNVSWSKGKHDFKFGFDGRSLISASTFIQRVRGDYEYTVLERFLQDKVPNSLAERNVGGKPYSGNNIALYGYANDNWKVTRNLNLNLGVRYEFTSVPKSMKEFALNSIADVPGVLTFAAPQPQKKNFAPRLGFAYSPGTSGTTSLRGGFGMAYDQVFDNVGTNARPPQATSTIDSPVTEQTGYLAAGGILPTAQAAALTPAQARAATSSYLPGLIKPGYSINWNLGIQHVFANDYTVDVRYVGTRGVHLLYQLQINRAGVVTPTHFLPTYLAAPSQAALDSLPLTLDQITAERNTPGIGNTLAQYGFTSNITAYVPRGNSEYHGLAVEVTKRYTAHNLFKASYTWSHLMDDSTAEVNSTTLSPRRPQDFNNIRNEWASSLLDRRQRFSFTWLYEAPWFQRDNSWFKRNLLGNYQIAGTYTVESPEYGTPQSGVDSNQNGDAAADRAIVNSNGTPGTSSDVTALKNSAGATVGYLAINPNAQFIRAQVGALANSGRNILATRGINNWDLSVSKSLAFNERMKLQLRADLFNGFNHPQYTPGKINTVGFVNRSGVTNYLTPGNPVFGQFDQVYSSNPRTVQVAARLTF</sequence>
<dbReference type="HOGENOM" id="CLU_006298_0_0_0"/>
<dbReference type="PANTHER" id="PTHR30069:SF46">
    <property type="entry name" value="OAR PROTEIN"/>
    <property type="match status" value="1"/>
</dbReference>
<dbReference type="GO" id="GO:0015344">
    <property type="term" value="F:siderophore uptake transmembrane transporter activity"/>
    <property type="evidence" value="ECO:0007669"/>
    <property type="project" value="TreeGrafter"/>
</dbReference>
<evidence type="ECO:0000256" key="5">
    <source>
        <dbReference type="ARBA" id="ARBA00023136"/>
    </source>
</evidence>
<dbReference type="Pfam" id="PF13620">
    <property type="entry name" value="CarboxypepD_reg"/>
    <property type="match status" value="1"/>
</dbReference>
<dbReference type="InterPro" id="IPR057601">
    <property type="entry name" value="Oar-like_b-barrel"/>
</dbReference>
<dbReference type="PANTHER" id="PTHR30069">
    <property type="entry name" value="TONB-DEPENDENT OUTER MEMBRANE RECEPTOR"/>
    <property type="match status" value="1"/>
</dbReference>
<feature type="domain" description="TonB-dependent transporter Oar-like beta-barrel" evidence="9">
    <location>
        <begin position="237"/>
        <end position="1076"/>
    </location>
</feature>
<dbReference type="GO" id="GO:0044718">
    <property type="term" value="P:siderophore transmembrane transport"/>
    <property type="evidence" value="ECO:0007669"/>
    <property type="project" value="TreeGrafter"/>
</dbReference>
<feature type="region of interest" description="Disordered" evidence="7">
    <location>
        <begin position="173"/>
        <end position="193"/>
    </location>
</feature>
<dbReference type="InterPro" id="IPR036942">
    <property type="entry name" value="Beta-barrel_TonB_sf"/>
</dbReference>
<dbReference type="Pfam" id="PF25183">
    <property type="entry name" value="OMP_b-brl_4"/>
    <property type="match status" value="1"/>
</dbReference>
<dbReference type="SUPFAM" id="SSF49464">
    <property type="entry name" value="Carboxypeptidase regulatory domain-like"/>
    <property type="match status" value="1"/>
</dbReference>
<organism evidence="10">
    <name type="scientific">Solibacter usitatus (strain Ellin6076)</name>
    <dbReference type="NCBI Taxonomy" id="234267"/>
    <lineage>
        <taxon>Bacteria</taxon>
        <taxon>Pseudomonadati</taxon>
        <taxon>Acidobacteriota</taxon>
        <taxon>Terriglobia</taxon>
        <taxon>Bryobacterales</taxon>
        <taxon>Solibacteraceae</taxon>
        <taxon>Candidatus Solibacter</taxon>
    </lineage>
</organism>
<evidence type="ECO:0000256" key="3">
    <source>
        <dbReference type="ARBA" id="ARBA00022452"/>
    </source>
</evidence>
<evidence type="ECO:0000256" key="4">
    <source>
        <dbReference type="ARBA" id="ARBA00022692"/>
    </source>
</evidence>
<keyword evidence="5" id="KW-0472">Membrane</keyword>
<comment type="subcellular location">
    <subcellularLocation>
        <location evidence="1">Cell outer membrane</location>
        <topology evidence="1">Multi-pass membrane protein</topology>
    </subcellularLocation>
</comment>
<dbReference type="InterPro" id="IPR008969">
    <property type="entry name" value="CarboxyPept-like_regulatory"/>
</dbReference>
<dbReference type="InterPro" id="IPR039426">
    <property type="entry name" value="TonB-dep_rcpt-like"/>
</dbReference>
<evidence type="ECO:0000313" key="10">
    <source>
        <dbReference type="EMBL" id="ABJ83167.1"/>
    </source>
</evidence>
<dbReference type="OrthoDB" id="97893at2"/>